<name>A0A2S5A9Z8_9SPHI</name>
<keyword evidence="10" id="KW-1185">Reference proteome</keyword>
<dbReference type="SUPFAM" id="SSF51445">
    <property type="entry name" value="(Trans)glycosidases"/>
    <property type="match status" value="1"/>
</dbReference>
<dbReference type="InterPro" id="IPR006101">
    <property type="entry name" value="Glyco_hydro_2"/>
</dbReference>
<evidence type="ECO:0000259" key="8">
    <source>
        <dbReference type="Pfam" id="PF18565"/>
    </source>
</evidence>
<dbReference type="OrthoDB" id="9801077at2"/>
<sequence>MMAMRPFLLALFLFGACVNSSGQSVREKINFNEGWKFHFGNSNDPVKDFNYGIANLFAKTGRAERTAIDNKFDDANWRSLQLPHDWAVELPFANSDNLDVKDHGYKPVGGLFPETSIGWYRKHFSINAVDSGKRFALQFDGIFRNAKVWVNGYYLGTNESGYVGFTRDITDYVDFHHENVITVRVDATQYEGWFYEGAGIYRNTWLLKYNNAHFVEDGVFVHSKVENTQAAVFVESTVKNEGLSGKEFSVLANVLDRNGKYIGQANQEKVVLNAGESRTIKQMVMVPSPKLWSIEQPYLYRLVPVIKSGDEIIDKQTIRFGIRTVEVKANGVFLNGKHVKIKGTNNHQDHAGIGSSLPDYMQYYRIGLLKEMGSNAYRTSHHAPTPELLDACDSLGMLVLDEQRLLNSSPEYMDQFERLIKKDRNHPSVFLWSIGNEEGYAQTNSFGKRIAQTLLARQKELDPTRTSTYAADLANVFKGINEVVPVRGFNYRQFSVADYHKDHPEQPLLGTEMGSTVTTRGIYEKDTINAYVPDQDITAPWWASKAEEWWPLAAENDFWLGGFIWTGFDYRGEPTPYIWPNISSHFGIMDACGFPKNIYYYYQSWWSDKDVIHISPHWNWTGKENQPIKVWVNSNAQQVELFLNGKSLGKKEMPLNKHLEWMVPYQAGTLKAVGYRNGRKIETSRETTETASSLVLSPSKTVLLANGQDAVVVNFTAVDSKGREVAIADNLIQFKLEGDAKMIGVGNGDPSSHEADNFLSGNWQRKLFNGKCQVIIQAGKNAGNVKLTVTSEGLKTNAVSFTVAGSTQNAINP</sequence>
<dbReference type="Gene3D" id="3.20.20.80">
    <property type="entry name" value="Glycosidases"/>
    <property type="match status" value="1"/>
</dbReference>
<dbReference type="NCBIfam" id="NF041462">
    <property type="entry name" value="GalA"/>
    <property type="match status" value="1"/>
</dbReference>
<evidence type="ECO:0000259" key="7">
    <source>
        <dbReference type="Pfam" id="PF16355"/>
    </source>
</evidence>
<organism evidence="9 10">
    <name type="scientific">Solitalea longa</name>
    <dbReference type="NCBI Taxonomy" id="2079460"/>
    <lineage>
        <taxon>Bacteria</taxon>
        <taxon>Pseudomonadati</taxon>
        <taxon>Bacteroidota</taxon>
        <taxon>Sphingobacteriia</taxon>
        <taxon>Sphingobacteriales</taxon>
        <taxon>Sphingobacteriaceae</taxon>
        <taxon>Solitalea</taxon>
    </lineage>
</organism>
<dbReference type="GO" id="GO:0004553">
    <property type="term" value="F:hydrolase activity, hydrolyzing O-glycosyl compounds"/>
    <property type="evidence" value="ECO:0007669"/>
    <property type="project" value="InterPro"/>
</dbReference>
<evidence type="ECO:0000256" key="1">
    <source>
        <dbReference type="ARBA" id="ARBA00007401"/>
    </source>
</evidence>
<dbReference type="InterPro" id="IPR032311">
    <property type="entry name" value="DUF4982"/>
</dbReference>
<dbReference type="Pfam" id="PF02837">
    <property type="entry name" value="Glyco_hydro_2_N"/>
    <property type="match status" value="1"/>
</dbReference>
<proteinExistence type="inferred from homology"/>
<protein>
    <submittedName>
        <fullName evidence="9">Glycoside hydrolase family 2</fullName>
    </submittedName>
</protein>
<feature type="domain" description="Glycoside hydrolase family 2 catalytic" evidence="5">
    <location>
        <begin position="410"/>
        <end position="524"/>
    </location>
</feature>
<dbReference type="AlphaFoldDB" id="A0A2S5A9Z8"/>
<dbReference type="InterPro" id="IPR017853">
    <property type="entry name" value="GH"/>
</dbReference>
<dbReference type="InterPro" id="IPR023232">
    <property type="entry name" value="Glyco_hydro_2_AS"/>
</dbReference>
<dbReference type="Pfam" id="PF18565">
    <property type="entry name" value="Glyco_hydro2_C5"/>
    <property type="match status" value="1"/>
</dbReference>
<keyword evidence="2 9" id="KW-0378">Hydrolase</keyword>
<feature type="domain" description="DUF4982" evidence="7">
    <location>
        <begin position="626"/>
        <end position="681"/>
    </location>
</feature>
<dbReference type="Gene3D" id="2.60.120.260">
    <property type="entry name" value="Galactose-binding domain-like"/>
    <property type="match status" value="1"/>
</dbReference>
<dbReference type="InterPro" id="IPR006103">
    <property type="entry name" value="Glyco_hydro_2_cat"/>
</dbReference>
<feature type="domain" description="Glycoside hydrolase family 2" evidence="8">
    <location>
        <begin position="694"/>
        <end position="799"/>
    </location>
</feature>
<reference evidence="9 10" key="1">
    <citation type="submission" date="2018-01" db="EMBL/GenBank/DDBJ databases">
        <authorList>
            <person name="Gaut B.S."/>
            <person name="Morton B.R."/>
            <person name="Clegg M.T."/>
            <person name="Duvall M.R."/>
        </authorList>
    </citation>
    <scope>NUCLEOTIDE SEQUENCE [LARGE SCALE GENOMIC DNA]</scope>
    <source>
        <strain evidence="9 10">HR-AV</strain>
    </source>
</reference>
<dbReference type="Pfam" id="PF02836">
    <property type="entry name" value="Glyco_hydro_2_C"/>
    <property type="match status" value="2"/>
</dbReference>
<dbReference type="InterPro" id="IPR008979">
    <property type="entry name" value="Galactose-bd-like_sf"/>
</dbReference>
<evidence type="ECO:0000259" key="4">
    <source>
        <dbReference type="Pfam" id="PF00703"/>
    </source>
</evidence>
<dbReference type="PANTHER" id="PTHR42732">
    <property type="entry name" value="BETA-GALACTOSIDASE"/>
    <property type="match status" value="1"/>
</dbReference>
<dbReference type="SUPFAM" id="SSF49785">
    <property type="entry name" value="Galactose-binding domain-like"/>
    <property type="match status" value="1"/>
</dbReference>
<dbReference type="InterPro" id="IPR006102">
    <property type="entry name" value="Ig-like_GH2"/>
</dbReference>
<dbReference type="SUPFAM" id="SSF49303">
    <property type="entry name" value="beta-Galactosidase/glucuronidase domain"/>
    <property type="match status" value="1"/>
</dbReference>
<dbReference type="PROSITE" id="PS51257">
    <property type="entry name" value="PROKAR_LIPOPROTEIN"/>
    <property type="match status" value="1"/>
</dbReference>
<feature type="domain" description="Glycosyl hydrolases family 2 sugar binding" evidence="6">
    <location>
        <begin position="116"/>
        <end position="208"/>
    </location>
</feature>
<evidence type="ECO:0000259" key="5">
    <source>
        <dbReference type="Pfam" id="PF02836"/>
    </source>
</evidence>
<dbReference type="InterPro" id="IPR051913">
    <property type="entry name" value="GH2_Domain-Containing"/>
</dbReference>
<dbReference type="EMBL" id="PQVF01000001">
    <property type="protein sequence ID" value="POY39408.1"/>
    <property type="molecule type" value="Genomic_DNA"/>
</dbReference>
<dbReference type="PANTHER" id="PTHR42732:SF1">
    <property type="entry name" value="BETA-MANNOSIDASE"/>
    <property type="match status" value="1"/>
</dbReference>
<accession>A0A2S5A9Z8</accession>
<dbReference type="PROSITE" id="PS00608">
    <property type="entry name" value="GLYCOSYL_HYDROL_F2_2"/>
    <property type="match status" value="1"/>
</dbReference>
<dbReference type="Pfam" id="PF16355">
    <property type="entry name" value="DUF4982"/>
    <property type="match status" value="1"/>
</dbReference>
<evidence type="ECO:0000313" key="9">
    <source>
        <dbReference type="EMBL" id="POY39408.1"/>
    </source>
</evidence>
<keyword evidence="3" id="KW-0326">Glycosidase</keyword>
<dbReference type="Proteomes" id="UP000236893">
    <property type="component" value="Unassembled WGS sequence"/>
</dbReference>
<dbReference type="Pfam" id="PF00703">
    <property type="entry name" value="Glyco_hydro_2"/>
    <property type="match status" value="1"/>
</dbReference>
<dbReference type="InterPro" id="IPR040605">
    <property type="entry name" value="Glyco_hydro2_dom5"/>
</dbReference>
<dbReference type="InterPro" id="IPR048230">
    <property type="entry name" value="GalA-like"/>
</dbReference>
<dbReference type="PRINTS" id="PR00132">
    <property type="entry name" value="GLHYDRLASE2"/>
</dbReference>
<gene>
    <name evidence="9" type="ORF">C3K47_01535</name>
</gene>
<evidence type="ECO:0000259" key="6">
    <source>
        <dbReference type="Pfam" id="PF02837"/>
    </source>
</evidence>
<feature type="domain" description="Glycoside hydrolase family 2 catalytic" evidence="5">
    <location>
        <begin position="325"/>
        <end position="405"/>
    </location>
</feature>
<dbReference type="InterPro" id="IPR006104">
    <property type="entry name" value="Glyco_hydro_2_N"/>
</dbReference>
<dbReference type="GO" id="GO:0005975">
    <property type="term" value="P:carbohydrate metabolic process"/>
    <property type="evidence" value="ECO:0007669"/>
    <property type="project" value="InterPro"/>
</dbReference>
<dbReference type="InterPro" id="IPR013783">
    <property type="entry name" value="Ig-like_fold"/>
</dbReference>
<dbReference type="InterPro" id="IPR036156">
    <property type="entry name" value="Beta-gal/glucu_dom_sf"/>
</dbReference>
<feature type="domain" description="Glycoside hydrolase family 2 immunoglobulin-like beta-sandwich" evidence="4">
    <location>
        <begin position="218"/>
        <end position="323"/>
    </location>
</feature>
<evidence type="ECO:0000256" key="3">
    <source>
        <dbReference type="ARBA" id="ARBA00023295"/>
    </source>
</evidence>
<comment type="caution">
    <text evidence="9">The sequence shown here is derived from an EMBL/GenBank/DDBJ whole genome shotgun (WGS) entry which is preliminary data.</text>
</comment>
<evidence type="ECO:0000313" key="10">
    <source>
        <dbReference type="Proteomes" id="UP000236893"/>
    </source>
</evidence>
<dbReference type="Gene3D" id="2.60.40.10">
    <property type="entry name" value="Immunoglobulins"/>
    <property type="match status" value="3"/>
</dbReference>
<comment type="similarity">
    <text evidence="1">Belongs to the glycosyl hydrolase 2 family.</text>
</comment>
<evidence type="ECO:0000256" key="2">
    <source>
        <dbReference type="ARBA" id="ARBA00022801"/>
    </source>
</evidence>